<feature type="transmembrane region" description="Helical" evidence="1">
    <location>
        <begin position="15"/>
        <end position="39"/>
    </location>
</feature>
<reference evidence="2 3" key="1">
    <citation type="journal article" date="2012" name="J. Bacteriol.">
        <title>Comparative Genomic Analyses of 17 Clinical Isolates of Gardnerella vaginalis Provide Evidence of Multiple Genetically Isolated Clades Consistent with Subspeciation into Genovars.</title>
        <authorList>
            <person name="Ahmed A."/>
            <person name="Earl J."/>
            <person name="Retchless A."/>
            <person name="Hillier S."/>
            <person name="Rabe L."/>
            <person name="Cherpes T."/>
            <person name="Powell E."/>
            <person name="Janto B."/>
            <person name="Eutsey R."/>
            <person name="Hiller N.L."/>
            <person name="Boissy R."/>
            <person name="Dahlgreen M."/>
            <person name="Hall B."/>
            <person name="Costerton J."/>
            <person name="Post J.C."/>
            <person name="Hu F."/>
            <person name="Ehrlich G."/>
        </authorList>
    </citation>
    <scope>NUCLEOTIDE SEQUENCE [LARGE SCALE GENOMIC DNA]</scope>
    <source>
        <strain evidence="2 3">1500E</strain>
    </source>
</reference>
<dbReference type="InterPro" id="IPR036465">
    <property type="entry name" value="vWFA_dom_sf"/>
</dbReference>
<dbReference type="SUPFAM" id="SSF53300">
    <property type="entry name" value="vWA-like"/>
    <property type="match status" value="1"/>
</dbReference>
<proteinExistence type="predicted"/>
<protein>
    <submittedName>
        <fullName evidence="2">von Willebrand factor type A-like protein</fullName>
    </submittedName>
</protein>
<evidence type="ECO:0000256" key="1">
    <source>
        <dbReference type="SAM" id="Phobius"/>
    </source>
</evidence>
<gene>
    <name evidence="2" type="ORF">CGSMWGv1500E_02551</name>
</gene>
<evidence type="ECO:0000313" key="3">
    <source>
        <dbReference type="Proteomes" id="UP000032875"/>
    </source>
</evidence>
<evidence type="ECO:0000313" key="2">
    <source>
        <dbReference type="EMBL" id="EIK83034.1"/>
    </source>
</evidence>
<dbReference type="Gene3D" id="3.40.50.410">
    <property type="entry name" value="von Willebrand factor, type A domain"/>
    <property type="match status" value="1"/>
</dbReference>
<feature type="transmembrane region" description="Helical" evidence="1">
    <location>
        <begin position="355"/>
        <end position="372"/>
    </location>
</feature>
<dbReference type="EMBL" id="ADES01000009">
    <property type="protein sequence ID" value="EIK83034.1"/>
    <property type="molecule type" value="Genomic_DNA"/>
</dbReference>
<keyword evidence="1" id="KW-0472">Membrane</keyword>
<dbReference type="AlphaFoldDB" id="I4M1E4"/>
<name>I4M1E4_GARVA</name>
<dbReference type="PATRIC" id="fig|698957.3.peg.498"/>
<keyword evidence="1" id="KW-1133">Transmembrane helix</keyword>
<keyword evidence="1" id="KW-0812">Transmembrane</keyword>
<dbReference type="RefSeq" id="WP_004127796.1">
    <property type="nucleotide sequence ID" value="NZ_ADES01000009.1"/>
</dbReference>
<dbReference type="Proteomes" id="UP000032875">
    <property type="component" value="Unassembled WGS sequence"/>
</dbReference>
<accession>I4M1E4</accession>
<sequence length="377" mass="42498">MSKIFETLWPWRFKWPLIFAAGILVCLVIFAVLIIGDVIRQHILKKQYQKHHHNLNQKFYTFTFDEDLQGPLASHSWYMWRRLKRCATAMLVLSLLGSLATASRPSRVFNADEQISSRDIVLCLDVSGSALPYDREVILAYLNFIEHFQGERIGLSIFNSTSRTVFPLTDDYRLAKKQLQYAANLLGGVQSQNKIDNLQQRQYQEISDWLEGTQNRKNATSLIGDGLVSCAAMLPGFIYGNAHNSSKSQSRFNRSASIVLATDNVVSGNPTYSLKQALDLTKQANITVDGLYSGAKQNENEDTTVDMKNLIESHGGIFLTQRNTDSVLNLVREIEKRHSVIPQGTTQSAFSDDPGIWVLISVVSVVVWLAIAKRIKR</sequence>
<organism evidence="2 3">
    <name type="scientific">Gardnerella vaginalis 1500E</name>
    <dbReference type="NCBI Taxonomy" id="698957"/>
    <lineage>
        <taxon>Bacteria</taxon>
        <taxon>Bacillati</taxon>
        <taxon>Actinomycetota</taxon>
        <taxon>Actinomycetes</taxon>
        <taxon>Bifidobacteriales</taxon>
        <taxon>Bifidobacteriaceae</taxon>
        <taxon>Gardnerella</taxon>
    </lineage>
</organism>
<comment type="caution">
    <text evidence="2">The sequence shown here is derived from an EMBL/GenBank/DDBJ whole genome shotgun (WGS) entry which is preliminary data.</text>
</comment>